<dbReference type="AlphaFoldDB" id="A0A841CAN1"/>
<evidence type="ECO:0000259" key="1">
    <source>
        <dbReference type="PROSITE" id="PS51186"/>
    </source>
</evidence>
<evidence type="ECO:0000313" key="3">
    <source>
        <dbReference type="Proteomes" id="UP000547510"/>
    </source>
</evidence>
<dbReference type="Proteomes" id="UP000547510">
    <property type="component" value="Unassembled WGS sequence"/>
</dbReference>
<reference evidence="2 3" key="1">
    <citation type="submission" date="2020-08" db="EMBL/GenBank/DDBJ databases">
        <title>Genomic Encyclopedia of Type Strains, Phase III (KMG-III): the genomes of soil and plant-associated and newly described type strains.</title>
        <authorList>
            <person name="Whitman W."/>
        </authorList>
    </citation>
    <scope>NUCLEOTIDE SEQUENCE [LARGE SCALE GENOMIC DNA]</scope>
    <source>
        <strain evidence="2 3">CECT 8640</strain>
    </source>
</reference>
<protein>
    <submittedName>
        <fullName evidence="2">Ribosomal protein S18 acetylase RimI-like enzyme</fullName>
    </submittedName>
</protein>
<comment type="caution">
    <text evidence="2">The sequence shown here is derived from an EMBL/GenBank/DDBJ whole genome shotgun (WGS) entry which is preliminary data.</text>
</comment>
<sequence length="240" mass="25517">MTAVAPASLRLATRNAEVLLAALARTRGQELVRRPGFVAMNGPGLLRVLLLGPDPAADDVAEISRLVAEAEGRTTVEDPFGTVDGTPWPLVPRQLPVMIRQPSPLPDPELDVTRVTTAEELAVAERTVLDGFPLPGFAPGEAFPPALFEDDTARMHIARRDGAVAGACVTVLDESAAGVYWVTTLPEHRSRGVGRALMHQVLNEVTDRPMTLSAAVAGKPLYDSLGFATTAVATWWSTPA</sequence>
<organism evidence="2 3">
    <name type="scientific">Saccharothrix tamanrassetensis</name>
    <dbReference type="NCBI Taxonomy" id="1051531"/>
    <lineage>
        <taxon>Bacteria</taxon>
        <taxon>Bacillati</taxon>
        <taxon>Actinomycetota</taxon>
        <taxon>Actinomycetes</taxon>
        <taxon>Pseudonocardiales</taxon>
        <taxon>Pseudonocardiaceae</taxon>
        <taxon>Saccharothrix</taxon>
    </lineage>
</organism>
<dbReference type="InterPro" id="IPR016181">
    <property type="entry name" value="Acyl_CoA_acyltransferase"/>
</dbReference>
<keyword evidence="2" id="KW-0689">Ribosomal protein</keyword>
<dbReference type="GO" id="GO:0016747">
    <property type="term" value="F:acyltransferase activity, transferring groups other than amino-acyl groups"/>
    <property type="evidence" value="ECO:0007669"/>
    <property type="project" value="InterPro"/>
</dbReference>
<dbReference type="CDD" id="cd04301">
    <property type="entry name" value="NAT_SF"/>
    <property type="match status" value="1"/>
</dbReference>
<dbReference type="Gene3D" id="3.40.630.30">
    <property type="match status" value="1"/>
</dbReference>
<gene>
    <name evidence="2" type="ORF">FHS29_000573</name>
</gene>
<dbReference type="InterPro" id="IPR000182">
    <property type="entry name" value="GNAT_dom"/>
</dbReference>
<keyword evidence="3" id="KW-1185">Reference proteome</keyword>
<keyword evidence="2" id="KW-0687">Ribonucleoprotein</keyword>
<accession>A0A841CAN1</accession>
<dbReference type="SUPFAM" id="SSF55729">
    <property type="entry name" value="Acyl-CoA N-acyltransferases (Nat)"/>
    <property type="match status" value="1"/>
</dbReference>
<dbReference type="RefSeq" id="WP_184687878.1">
    <property type="nucleotide sequence ID" value="NZ_JACHJN010000001.1"/>
</dbReference>
<feature type="domain" description="N-acetyltransferase" evidence="1">
    <location>
        <begin position="110"/>
        <end position="240"/>
    </location>
</feature>
<dbReference type="GO" id="GO:0005840">
    <property type="term" value="C:ribosome"/>
    <property type="evidence" value="ECO:0007669"/>
    <property type="project" value="UniProtKB-KW"/>
</dbReference>
<evidence type="ECO:0000313" key="2">
    <source>
        <dbReference type="EMBL" id="MBB5954003.1"/>
    </source>
</evidence>
<dbReference type="EMBL" id="JACHJN010000001">
    <property type="protein sequence ID" value="MBB5954003.1"/>
    <property type="molecule type" value="Genomic_DNA"/>
</dbReference>
<proteinExistence type="predicted"/>
<dbReference type="PROSITE" id="PS51186">
    <property type="entry name" value="GNAT"/>
    <property type="match status" value="1"/>
</dbReference>
<dbReference type="Pfam" id="PF13673">
    <property type="entry name" value="Acetyltransf_10"/>
    <property type="match status" value="1"/>
</dbReference>
<name>A0A841CAN1_9PSEU</name>